<evidence type="ECO:0000313" key="4">
    <source>
        <dbReference type="Proteomes" id="UP000887226"/>
    </source>
</evidence>
<sequence>MAWFSLLPESIRHIEVWIIKFFLFLAALAIGPWLLLILYDILLFIFRVATYHIPYIGGRARNRPRPRAPSLSEKSSGRARTLSLPISATRSTFAHAEEVTVESLRKRLSPTDDDDVAVESG</sequence>
<comment type="caution">
    <text evidence="3">The sequence shown here is derived from an EMBL/GenBank/DDBJ whole genome shotgun (WGS) entry which is preliminary data.</text>
</comment>
<feature type="region of interest" description="Disordered" evidence="1">
    <location>
        <begin position="57"/>
        <end position="82"/>
    </location>
</feature>
<evidence type="ECO:0000313" key="3">
    <source>
        <dbReference type="EMBL" id="KAG9248736.1"/>
    </source>
</evidence>
<feature type="transmembrane region" description="Helical" evidence="2">
    <location>
        <begin position="21"/>
        <end position="46"/>
    </location>
</feature>
<proteinExistence type="predicted"/>
<keyword evidence="2" id="KW-0472">Membrane</keyword>
<keyword evidence="2" id="KW-1133">Transmembrane helix</keyword>
<evidence type="ECO:0000256" key="2">
    <source>
        <dbReference type="SAM" id="Phobius"/>
    </source>
</evidence>
<dbReference type="OrthoDB" id="5309803at2759"/>
<dbReference type="EMBL" id="MU253744">
    <property type="protein sequence ID" value="KAG9248736.1"/>
    <property type="molecule type" value="Genomic_DNA"/>
</dbReference>
<reference evidence="3" key="1">
    <citation type="journal article" date="2021" name="IMA Fungus">
        <title>Genomic characterization of three marine fungi, including Emericellopsis atlantica sp. nov. with signatures of a generalist lifestyle and marine biomass degradation.</title>
        <authorList>
            <person name="Hagestad O.C."/>
            <person name="Hou L."/>
            <person name="Andersen J.H."/>
            <person name="Hansen E.H."/>
            <person name="Altermark B."/>
            <person name="Li C."/>
            <person name="Kuhnert E."/>
            <person name="Cox R.J."/>
            <person name="Crous P.W."/>
            <person name="Spatafora J.W."/>
            <person name="Lail K."/>
            <person name="Amirebrahimi M."/>
            <person name="Lipzen A."/>
            <person name="Pangilinan J."/>
            <person name="Andreopoulos W."/>
            <person name="Hayes R.D."/>
            <person name="Ng V."/>
            <person name="Grigoriev I.V."/>
            <person name="Jackson S.A."/>
            <person name="Sutton T.D.S."/>
            <person name="Dobson A.D.W."/>
            <person name="Rama T."/>
        </authorList>
    </citation>
    <scope>NUCLEOTIDE SEQUENCE</scope>
    <source>
        <strain evidence="3">TRa3180A</strain>
    </source>
</reference>
<protein>
    <submittedName>
        <fullName evidence="3">Uncharacterized protein</fullName>
    </submittedName>
</protein>
<dbReference type="AlphaFoldDB" id="A0A9P7ZBI1"/>
<keyword evidence="4" id="KW-1185">Reference proteome</keyword>
<keyword evidence="2" id="KW-0812">Transmembrane</keyword>
<evidence type="ECO:0000256" key="1">
    <source>
        <dbReference type="SAM" id="MobiDB-lite"/>
    </source>
</evidence>
<name>A0A9P7ZBI1_9HELO</name>
<gene>
    <name evidence="3" type="ORF">BJ878DRAFT_309743</name>
</gene>
<organism evidence="3 4">
    <name type="scientific">Calycina marina</name>
    <dbReference type="NCBI Taxonomy" id="1763456"/>
    <lineage>
        <taxon>Eukaryota</taxon>
        <taxon>Fungi</taxon>
        <taxon>Dikarya</taxon>
        <taxon>Ascomycota</taxon>
        <taxon>Pezizomycotina</taxon>
        <taxon>Leotiomycetes</taxon>
        <taxon>Helotiales</taxon>
        <taxon>Pezizellaceae</taxon>
        <taxon>Calycina</taxon>
    </lineage>
</organism>
<accession>A0A9P7ZBI1</accession>
<dbReference type="Proteomes" id="UP000887226">
    <property type="component" value="Unassembled WGS sequence"/>
</dbReference>